<gene>
    <name evidence="5" type="ORF">Kpho01_00650</name>
</gene>
<evidence type="ECO:0000256" key="3">
    <source>
        <dbReference type="ARBA" id="ARBA00022679"/>
    </source>
</evidence>
<keyword evidence="4" id="KW-1133">Transmembrane helix</keyword>
<dbReference type="PANTHER" id="PTHR43630">
    <property type="entry name" value="POLY-BETA-1,6-N-ACETYL-D-GLUCOSAMINE SYNTHASE"/>
    <property type="match status" value="1"/>
</dbReference>
<organism evidence="5 6">
    <name type="scientific">Kitasatospora phosalacinea</name>
    <dbReference type="NCBI Taxonomy" id="2065"/>
    <lineage>
        <taxon>Bacteria</taxon>
        <taxon>Bacillati</taxon>
        <taxon>Actinomycetota</taxon>
        <taxon>Actinomycetes</taxon>
        <taxon>Kitasatosporales</taxon>
        <taxon>Streptomycetaceae</taxon>
        <taxon>Kitasatospora</taxon>
    </lineage>
</organism>
<keyword evidence="3 5" id="KW-0808">Transferase</keyword>
<feature type="transmembrane region" description="Helical" evidence="4">
    <location>
        <begin position="349"/>
        <end position="368"/>
    </location>
</feature>
<evidence type="ECO:0000313" key="5">
    <source>
        <dbReference type="EMBL" id="GLW52054.1"/>
    </source>
</evidence>
<dbReference type="Proteomes" id="UP001165143">
    <property type="component" value="Unassembled WGS sequence"/>
</dbReference>
<dbReference type="EMBL" id="BSRX01000001">
    <property type="protein sequence ID" value="GLW52054.1"/>
    <property type="molecule type" value="Genomic_DNA"/>
</dbReference>
<keyword evidence="4" id="KW-0812">Transmembrane</keyword>
<evidence type="ECO:0000313" key="6">
    <source>
        <dbReference type="Proteomes" id="UP001165143"/>
    </source>
</evidence>
<accession>A0A9W6PBN9</accession>
<keyword evidence="2" id="KW-0328">Glycosyltransferase</keyword>
<proteinExistence type="inferred from homology"/>
<dbReference type="AlphaFoldDB" id="A0A9W6PBN9"/>
<dbReference type="Pfam" id="PF13641">
    <property type="entry name" value="Glyco_tranf_2_3"/>
    <property type="match status" value="1"/>
</dbReference>
<feature type="transmembrane region" description="Helical" evidence="4">
    <location>
        <begin position="6"/>
        <end position="25"/>
    </location>
</feature>
<name>A0A9W6PBN9_9ACTN</name>
<evidence type="ECO:0000256" key="2">
    <source>
        <dbReference type="ARBA" id="ARBA00022676"/>
    </source>
</evidence>
<dbReference type="PANTHER" id="PTHR43630:SF1">
    <property type="entry name" value="POLY-BETA-1,6-N-ACETYL-D-GLUCOSAMINE SYNTHASE"/>
    <property type="match status" value="1"/>
</dbReference>
<reference evidence="5" key="1">
    <citation type="submission" date="2023-02" db="EMBL/GenBank/DDBJ databases">
        <title>Kitasatospora phosalacinea NBRC 14362.</title>
        <authorList>
            <person name="Ichikawa N."/>
            <person name="Sato H."/>
            <person name="Tonouchi N."/>
        </authorList>
    </citation>
    <scope>NUCLEOTIDE SEQUENCE</scope>
    <source>
        <strain evidence="5">NBRC 14362</strain>
    </source>
</reference>
<evidence type="ECO:0000256" key="4">
    <source>
        <dbReference type="SAM" id="Phobius"/>
    </source>
</evidence>
<dbReference type="RefSeq" id="WP_051778559.1">
    <property type="nucleotide sequence ID" value="NZ_BSRX01000001.1"/>
</dbReference>
<feature type="transmembrane region" description="Helical" evidence="4">
    <location>
        <begin position="324"/>
        <end position="342"/>
    </location>
</feature>
<dbReference type="Gene3D" id="3.90.550.10">
    <property type="entry name" value="Spore Coat Polysaccharide Biosynthesis Protein SpsA, Chain A"/>
    <property type="match status" value="1"/>
</dbReference>
<keyword evidence="4" id="KW-0472">Membrane</keyword>
<protein>
    <submittedName>
        <fullName evidence="5">N-acetyl-glucosamine transferase</fullName>
    </submittedName>
</protein>
<comment type="caution">
    <text evidence="5">The sequence shown here is derived from an EMBL/GenBank/DDBJ whole genome shotgun (WGS) entry which is preliminary data.</text>
</comment>
<comment type="similarity">
    <text evidence="1">Belongs to the glycosyltransferase 2 family.</text>
</comment>
<dbReference type="GO" id="GO:0016757">
    <property type="term" value="F:glycosyltransferase activity"/>
    <property type="evidence" value="ECO:0007669"/>
    <property type="project" value="UniProtKB-KW"/>
</dbReference>
<dbReference type="SUPFAM" id="SSF53448">
    <property type="entry name" value="Nucleotide-diphospho-sugar transferases"/>
    <property type="match status" value="1"/>
</dbReference>
<dbReference type="OrthoDB" id="9806824at2"/>
<dbReference type="InterPro" id="IPR029044">
    <property type="entry name" value="Nucleotide-diphossugar_trans"/>
</dbReference>
<sequence>MNLPVGPLTTFVLLVLGYGLTYFLVLQFSGRLRVRAEQRQGSRPAPEDGELVFWFLVPCLDEEAVIGATVANLLAQDARARVTVVDDGSADATAERARAAGGDRVEVLSRRLPQARQGKGAALNAALPHLVAAAERLGVPEERVVVAVMDADGRLSPGALAHVAPLFADPAVGGAQLAVRIRNRDRLLTRIQDAGFWGAAATAQYGRDPFGTVSLGGNAQFARLSALRSVPGAPWTDSLTEDLDLALSLAVRGWRLRTTSLAHVVQEGPERLRALLRQRTRWAQGHMVCAGRLGEVWRSSRLGTAAALELALYLLQPWCLALPWSVLAHLLAVLGVLATLAVGAHSGAAAAVATAVAVYLLAFAPHLYQATLYHRRTRHYGWWRSVGLHHASYLLTYVTYLATWRALWRILRGRRDWAKTRRVARAARGQ</sequence>
<evidence type="ECO:0000256" key="1">
    <source>
        <dbReference type="ARBA" id="ARBA00006739"/>
    </source>
</evidence>